<evidence type="ECO:0000256" key="1">
    <source>
        <dbReference type="SAM" id="MobiDB-lite"/>
    </source>
</evidence>
<name>A0ABU0YZW9_9MICO</name>
<organism evidence="2 3">
    <name type="scientific">Microbacterium psychrotolerans</name>
    <dbReference type="NCBI Taxonomy" id="3068321"/>
    <lineage>
        <taxon>Bacteria</taxon>
        <taxon>Bacillati</taxon>
        <taxon>Actinomycetota</taxon>
        <taxon>Actinomycetes</taxon>
        <taxon>Micrococcales</taxon>
        <taxon>Microbacteriaceae</taxon>
        <taxon>Microbacterium</taxon>
    </lineage>
</organism>
<proteinExistence type="predicted"/>
<reference evidence="2 3" key="1">
    <citation type="submission" date="2023-08" db="EMBL/GenBank/DDBJ databases">
        <title>Microbacterium psychrotolerans sp. nov., a psychrotolerant bacterium isolated from soil in Heilongjiang Province, China.</title>
        <authorList>
            <person name="An P."/>
            <person name="Zhao D."/>
            <person name="Xiang H."/>
        </authorList>
    </citation>
    <scope>NUCLEOTIDE SEQUENCE [LARGE SCALE GENOMIC DNA]</scope>
    <source>
        <strain evidence="2 3">QXD-8</strain>
    </source>
</reference>
<keyword evidence="3" id="KW-1185">Reference proteome</keyword>
<gene>
    <name evidence="2" type="ORF">Q9R08_05025</name>
</gene>
<evidence type="ECO:0000313" key="2">
    <source>
        <dbReference type="EMBL" id="MDQ7877335.1"/>
    </source>
</evidence>
<dbReference type="Proteomes" id="UP001235133">
    <property type="component" value="Unassembled WGS sequence"/>
</dbReference>
<evidence type="ECO:0000313" key="3">
    <source>
        <dbReference type="Proteomes" id="UP001235133"/>
    </source>
</evidence>
<accession>A0ABU0YZW9</accession>
<dbReference type="EMBL" id="JAVFWO010000002">
    <property type="protein sequence ID" value="MDQ7877335.1"/>
    <property type="molecule type" value="Genomic_DNA"/>
</dbReference>
<comment type="caution">
    <text evidence="2">The sequence shown here is derived from an EMBL/GenBank/DDBJ whole genome shotgun (WGS) entry which is preliminary data.</text>
</comment>
<feature type="region of interest" description="Disordered" evidence="1">
    <location>
        <begin position="67"/>
        <end position="96"/>
    </location>
</feature>
<protein>
    <submittedName>
        <fullName evidence="2">Uncharacterized protein</fullName>
    </submittedName>
</protein>
<sequence>MTAALFVKTEFADSLIADLPNAGLSGVKVHPKIVRVASPDPHEKPEATRFELDWHADKLGIDGMWIGPDDTTFTADGEPLATEPTPEPDPAHHDYDVPLWRDEPQMCRECTEGKHGACNRVALVDDGQDVLEVDCICAEHPGSGS</sequence>
<dbReference type="RefSeq" id="WP_308866769.1">
    <property type="nucleotide sequence ID" value="NZ_JAVFWO010000002.1"/>
</dbReference>